<evidence type="ECO:0000256" key="1">
    <source>
        <dbReference type="SAM" id="MobiDB-lite"/>
    </source>
</evidence>
<reference evidence="2" key="1">
    <citation type="submission" date="2015-10" db="EMBL/GenBank/DDBJ databases">
        <authorList>
            <person name="Regsiter A."/>
            <person name="william w."/>
        </authorList>
    </citation>
    <scope>NUCLEOTIDE SEQUENCE</scope>
    <source>
        <strain evidence="2">Montdore</strain>
    </source>
</reference>
<feature type="region of interest" description="Disordered" evidence="1">
    <location>
        <begin position="1"/>
        <end position="56"/>
    </location>
</feature>
<sequence>MLRPAEDSKGKKTPAKNMPLLGDRFKKRSPGGRPAADSVTKPDVPGGRGVGVKALSGAGHGRDEIFVDDGCRAGLEVDQGFRGGEGN</sequence>
<proteinExistence type="predicted"/>
<feature type="compositionally biased region" description="Basic and acidic residues" evidence="1">
    <location>
        <begin position="1"/>
        <end position="10"/>
    </location>
</feature>
<evidence type="ECO:0000313" key="3">
    <source>
        <dbReference type="Proteomes" id="UP001412239"/>
    </source>
</evidence>
<dbReference type="AlphaFoldDB" id="A0A292PXF1"/>
<gene>
    <name evidence="2" type="ORF">GSTUAT00004543001</name>
</gene>
<keyword evidence="3" id="KW-1185">Reference proteome</keyword>
<evidence type="ECO:0000313" key="2">
    <source>
        <dbReference type="EMBL" id="CUS11375.1"/>
    </source>
</evidence>
<dbReference type="Proteomes" id="UP001412239">
    <property type="component" value="Unassembled WGS sequence"/>
</dbReference>
<dbReference type="EMBL" id="LN891023">
    <property type="protein sequence ID" value="CUS11375.1"/>
    <property type="molecule type" value="Genomic_DNA"/>
</dbReference>
<name>A0A292PXF1_9PEZI</name>
<accession>A0A292PXF1</accession>
<protein>
    <submittedName>
        <fullName evidence="2">Uncharacterized protein</fullName>
    </submittedName>
</protein>
<organism evidence="2 3">
    <name type="scientific">Tuber aestivum</name>
    <name type="common">summer truffle</name>
    <dbReference type="NCBI Taxonomy" id="59557"/>
    <lineage>
        <taxon>Eukaryota</taxon>
        <taxon>Fungi</taxon>
        <taxon>Dikarya</taxon>
        <taxon>Ascomycota</taxon>
        <taxon>Pezizomycotina</taxon>
        <taxon>Pezizomycetes</taxon>
        <taxon>Pezizales</taxon>
        <taxon>Tuberaceae</taxon>
        <taxon>Tuber</taxon>
    </lineage>
</organism>